<accession>A0A9W6SRU3</accession>
<dbReference type="RefSeq" id="WP_285667315.1">
    <property type="nucleotide sequence ID" value="NZ_BSTX01000007.1"/>
</dbReference>
<dbReference type="Proteomes" id="UP001165079">
    <property type="component" value="Unassembled WGS sequence"/>
</dbReference>
<evidence type="ECO:0000313" key="1">
    <source>
        <dbReference type="EMBL" id="GLZ81760.1"/>
    </source>
</evidence>
<evidence type="ECO:0000313" key="2">
    <source>
        <dbReference type="Proteomes" id="UP001165079"/>
    </source>
</evidence>
<dbReference type="EMBL" id="BSTX01000007">
    <property type="protein sequence ID" value="GLZ81760.1"/>
    <property type="molecule type" value="Genomic_DNA"/>
</dbReference>
<keyword evidence="2" id="KW-1185">Reference proteome</keyword>
<reference evidence="1" key="1">
    <citation type="submission" date="2023-03" db="EMBL/GenBank/DDBJ databases">
        <title>Actinorhabdospora filicis NBRC 111898.</title>
        <authorList>
            <person name="Ichikawa N."/>
            <person name="Sato H."/>
            <person name="Tonouchi N."/>
        </authorList>
    </citation>
    <scope>NUCLEOTIDE SEQUENCE</scope>
    <source>
        <strain evidence="1">NBRC 111898</strain>
    </source>
</reference>
<protein>
    <submittedName>
        <fullName evidence="1">Uncharacterized protein</fullName>
    </submittedName>
</protein>
<comment type="caution">
    <text evidence="1">The sequence shown here is derived from an EMBL/GenBank/DDBJ whole genome shotgun (WGS) entry which is preliminary data.</text>
</comment>
<organism evidence="1 2">
    <name type="scientific">Actinorhabdospora filicis</name>
    <dbReference type="NCBI Taxonomy" id="1785913"/>
    <lineage>
        <taxon>Bacteria</taxon>
        <taxon>Bacillati</taxon>
        <taxon>Actinomycetota</taxon>
        <taxon>Actinomycetes</taxon>
        <taxon>Micromonosporales</taxon>
        <taxon>Micromonosporaceae</taxon>
        <taxon>Actinorhabdospora</taxon>
    </lineage>
</organism>
<gene>
    <name evidence="1" type="ORF">Afil01_65670</name>
</gene>
<sequence length="111" mass="11987">MYEIIIGLYGTAKDVTRIGTAAADLLEARALGASLSIVDGGGRHDDLAEQWRITHPGTDPGTRAAFELRVGLESGPVDVAALTEAITRVVCPDPEHSTPCRVPWDSYWREN</sequence>
<name>A0A9W6SRU3_9ACTN</name>
<proteinExistence type="predicted"/>
<dbReference type="AlphaFoldDB" id="A0A9W6SRU3"/>